<accession>A0AAD7R0V5</accession>
<dbReference type="GO" id="GO:0005634">
    <property type="term" value="C:nucleus"/>
    <property type="evidence" value="ECO:0007669"/>
    <property type="project" value="UniProtKB-SubCell"/>
</dbReference>
<comment type="subcellular location">
    <subcellularLocation>
        <location evidence="1">Nucleus</location>
    </subcellularLocation>
</comment>
<sequence>MSLMKAGAQSDGAKASSSARAGVINPVFSGSAEMNSPIRNPHENGSGWNCLSDDHNDTPTFTSPTTSSPGSDHAGEPSPMEAEECLTHFQTFKLQYFPFVYIPSTTSAQNLQKERPFLWLCIMAVSTKSTSQQQVLGSRIRQTIAQEMVVRSEKNIDLLLGLLTFIGWANYQVHTKPFLAVFTQLAVSLVFDLRLNKPVPEDTSVMSSSLHQKFVRSSAPRTMEERRAVLGCFLVTSIISSFLQKIDALHWTPYLDECLQMLDETKECLNDESLVQQVRLQLIAEKAARSTSYDAGPEKTENIPDFHSQLENAKACLLTASPKNVVLLHLYSIELEVALSATFLSSNQITAQQRKSLRKGFESIMSWFDVVFAIPPNGYVGFPFSIFSQLVRCLITLYRLVTLDDPTWDKNQARETAKPLSILNFLISNLEQVPVVAGLDNRDSAEGDVFSRSAQMFRSLRSEWEAKLGLDDMMSSIIPPSQNASDIAFPDALGEEILDNDWFMDLLSSTFLNAQ</sequence>
<dbReference type="PANTHER" id="PTHR31845">
    <property type="entry name" value="FINGER DOMAIN PROTEIN, PUTATIVE-RELATED"/>
    <property type="match status" value="1"/>
</dbReference>
<comment type="caution">
    <text evidence="7">The sequence shown here is derived from an EMBL/GenBank/DDBJ whole genome shotgun (WGS) entry which is preliminary data.</text>
</comment>
<evidence type="ECO:0000256" key="2">
    <source>
        <dbReference type="ARBA" id="ARBA00023015"/>
    </source>
</evidence>
<dbReference type="EMBL" id="JARPMG010000001">
    <property type="protein sequence ID" value="KAJ8103637.1"/>
    <property type="molecule type" value="Genomic_DNA"/>
</dbReference>
<evidence type="ECO:0000256" key="5">
    <source>
        <dbReference type="ARBA" id="ARBA00023242"/>
    </source>
</evidence>
<dbReference type="InterPro" id="IPR051089">
    <property type="entry name" value="prtT"/>
</dbReference>
<proteinExistence type="predicted"/>
<keyword evidence="8" id="KW-1185">Reference proteome</keyword>
<keyword evidence="2" id="KW-0805">Transcription regulation</keyword>
<evidence type="ECO:0000256" key="4">
    <source>
        <dbReference type="ARBA" id="ARBA00023163"/>
    </source>
</evidence>
<dbReference type="GeneID" id="80884175"/>
<dbReference type="GO" id="GO:0000976">
    <property type="term" value="F:transcription cis-regulatory region binding"/>
    <property type="evidence" value="ECO:0007669"/>
    <property type="project" value="TreeGrafter"/>
</dbReference>
<evidence type="ECO:0000313" key="7">
    <source>
        <dbReference type="EMBL" id="KAJ8103637.1"/>
    </source>
</evidence>
<keyword evidence="5" id="KW-0539">Nucleus</keyword>
<evidence type="ECO:0008006" key="9">
    <source>
        <dbReference type="Google" id="ProtNLM"/>
    </source>
</evidence>
<dbReference type="AlphaFoldDB" id="A0AAD7R0V5"/>
<dbReference type="RefSeq" id="XP_056047087.1">
    <property type="nucleotide sequence ID" value="XM_056189009.1"/>
</dbReference>
<dbReference type="GO" id="GO:0000981">
    <property type="term" value="F:DNA-binding transcription factor activity, RNA polymerase II-specific"/>
    <property type="evidence" value="ECO:0007669"/>
    <property type="project" value="TreeGrafter"/>
</dbReference>
<feature type="region of interest" description="Disordered" evidence="6">
    <location>
        <begin position="32"/>
        <end position="79"/>
    </location>
</feature>
<protein>
    <recommendedName>
        <fullName evidence="9">Transcription factor domain-containing protein</fullName>
    </recommendedName>
</protein>
<keyword evidence="3" id="KW-0238">DNA-binding</keyword>
<evidence type="ECO:0000313" key="8">
    <source>
        <dbReference type="Proteomes" id="UP001217417"/>
    </source>
</evidence>
<keyword evidence="4" id="KW-0804">Transcription</keyword>
<organism evidence="7 8">
    <name type="scientific">Lipomyces tetrasporus</name>
    <dbReference type="NCBI Taxonomy" id="54092"/>
    <lineage>
        <taxon>Eukaryota</taxon>
        <taxon>Fungi</taxon>
        <taxon>Dikarya</taxon>
        <taxon>Ascomycota</taxon>
        <taxon>Saccharomycotina</taxon>
        <taxon>Lipomycetes</taxon>
        <taxon>Lipomycetales</taxon>
        <taxon>Lipomycetaceae</taxon>
        <taxon>Lipomyces</taxon>
    </lineage>
</organism>
<reference evidence="7" key="1">
    <citation type="submission" date="2023-03" db="EMBL/GenBank/DDBJ databases">
        <title>Near-Complete genome sequence of Lipomyces tetrasporous NRRL Y-64009, an oleaginous yeast capable of growing on lignocellulosic hydrolysates.</title>
        <authorList>
            <consortium name="Lawrence Berkeley National Laboratory"/>
            <person name="Jagtap S.S."/>
            <person name="Liu J.-J."/>
            <person name="Walukiewicz H.E."/>
            <person name="Pangilinan J."/>
            <person name="Lipzen A."/>
            <person name="Ahrendt S."/>
            <person name="Koriabine M."/>
            <person name="Cobaugh K."/>
            <person name="Salamov A."/>
            <person name="Yoshinaga Y."/>
            <person name="Ng V."/>
            <person name="Daum C."/>
            <person name="Grigoriev I.V."/>
            <person name="Slininger P.J."/>
            <person name="Dien B.S."/>
            <person name="Jin Y.-S."/>
            <person name="Rao C.V."/>
        </authorList>
    </citation>
    <scope>NUCLEOTIDE SEQUENCE</scope>
    <source>
        <strain evidence="7">NRRL Y-64009</strain>
    </source>
</reference>
<name>A0AAD7R0V5_9ASCO</name>
<dbReference type="Proteomes" id="UP001217417">
    <property type="component" value="Unassembled WGS sequence"/>
</dbReference>
<evidence type="ECO:0000256" key="1">
    <source>
        <dbReference type="ARBA" id="ARBA00004123"/>
    </source>
</evidence>
<dbReference type="PANTHER" id="PTHR31845:SF32">
    <property type="entry name" value="MISCELLANEOUS ZN(II)2CYS6 TRANSCRIPTION FACTOR (EUROFUNG)-RELATED"/>
    <property type="match status" value="1"/>
</dbReference>
<feature type="compositionally biased region" description="Low complexity" evidence="6">
    <location>
        <begin position="58"/>
        <end position="69"/>
    </location>
</feature>
<evidence type="ECO:0000256" key="3">
    <source>
        <dbReference type="ARBA" id="ARBA00023125"/>
    </source>
</evidence>
<gene>
    <name evidence="7" type="ORF">POJ06DRAFT_264466</name>
</gene>
<evidence type="ECO:0000256" key="6">
    <source>
        <dbReference type="SAM" id="MobiDB-lite"/>
    </source>
</evidence>